<evidence type="ECO:0000313" key="7">
    <source>
        <dbReference type="EMBL" id="AIJ04890.1"/>
    </source>
</evidence>
<dbReference type="NCBIfam" id="TIGR02454">
    <property type="entry name" value="ECF_T_CbiQ"/>
    <property type="match status" value="1"/>
</dbReference>
<proteinExistence type="predicted"/>
<protein>
    <submittedName>
        <fullName evidence="7">Cobalt transport protein CbiQ</fullName>
    </submittedName>
</protein>
<keyword evidence="5 6" id="KW-0472">Membrane</keyword>
<feature type="transmembrane region" description="Helical" evidence="6">
    <location>
        <begin position="138"/>
        <end position="162"/>
    </location>
</feature>
<reference evidence="7 8" key="1">
    <citation type="journal article" date="2015" name="Int. J. Syst. Evol. Microbiol.">
        <title>M ethanocaldococcus bathoardescens sp. nov., a hyperthermophilic methanogen isolated from a volcanically active deep-sea hydrothermal vent.</title>
        <authorList>
            <person name="Stewart L.C."/>
            <person name="Jung J.H."/>
            <person name="Kim Y.T."/>
            <person name="Kwon S.W."/>
            <person name="Park C.S."/>
            <person name="Holden J.F."/>
        </authorList>
    </citation>
    <scope>NUCLEOTIDE SEQUENCE [LARGE SCALE GENOMIC DNA]</scope>
    <source>
        <strain evidence="7 8">JH146</strain>
    </source>
</reference>
<keyword evidence="8" id="KW-1185">Reference proteome</keyword>
<organism evidence="7 8">
    <name type="scientific">Methanocaldococcus bathoardescens</name>
    <dbReference type="NCBI Taxonomy" id="1301915"/>
    <lineage>
        <taxon>Archaea</taxon>
        <taxon>Methanobacteriati</taxon>
        <taxon>Methanobacteriota</taxon>
        <taxon>Methanomada group</taxon>
        <taxon>Methanococci</taxon>
        <taxon>Methanococcales</taxon>
        <taxon>Methanocaldococcaceae</taxon>
        <taxon>Methanocaldococcus</taxon>
    </lineage>
</organism>
<evidence type="ECO:0000256" key="5">
    <source>
        <dbReference type="ARBA" id="ARBA00023136"/>
    </source>
</evidence>
<keyword evidence="4 6" id="KW-1133">Transmembrane helix</keyword>
<comment type="subcellular location">
    <subcellularLocation>
        <location evidence="1">Cell membrane</location>
        <topology evidence="1">Multi-pass membrane protein</topology>
    </subcellularLocation>
</comment>
<name>A0A076L991_9EURY</name>
<keyword evidence="2" id="KW-1003">Cell membrane</keyword>
<evidence type="ECO:0000256" key="3">
    <source>
        <dbReference type="ARBA" id="ARBA00022692"/>
    </source>
</evidence>
<dbReference type="KEGG" id="mjh:JH146_0039"/>
<gene>
    <name evidence="7" type="ORF">JH146_0039</name>
</gene>
<dbReference type="EMBL" id="CP009149">
    <property type="protein sequence ID" value="AIJ04890.1"/>
    <property type="molecule type" value="Genomic_DNA"/>
</dbReference>
<dbReference type="GO" id="GO:0043190">
    <property type="term" value="C:ATP-binding cassette (ABC) transporter complex"/>
    <property type="evidence" value="ECO:0007669"/>
    <property type="project" value="InterPro"/>
</dbReference>
<accession>A0A076L991</accession>
<dbReference type="GO" id="GO:0006824">
    <property type="term" value="P:cobalt ion transport"/>
    <property type="evidence" value="ECO:0007669"/>
    <property type="project" value="InterPro"/>
</dbReference>
<evidence type="ECO:0000256" key="1">
    <source>
        <dbReference type="ARBA" id="ARBA00004651"/>
    </source>
</evidence>
<dbReference type="Proteomes" id="UP000028781">
    <property type="component" value="Chromosome"/>
</dbReference>
<dbReference type="AlphaFoldDB" id="A0A076L991"/>
<feature type="transmembrane region" description="Helical" evidence="6">
    <location>
        <begin position="234"/>
        <end position="255"/>
    </location>
</feature>
<evidence type="ECO:0000256" key="4">
    <source>
        <dbReference type="ARBA" id="ARBA00022989"/>
    </source>
</evidence>
<feature type="transmembrane region" description="Helical" evidence="6">
    <location>
        <begin position="108"/>
        <end position="131"/>
    </location>
</feature>
<dbReference type="InterPro" id="IPR012809">
    <property type="entry name" value="ECF_CbiQ"/>
</dbReference>
<evidence type="ECO:0000313" key="8">
    <source>
        <dbReference type="Proteomes" id="UP000028781"/>
    </source>
</evidence>
<keyword evidence="3 6" id="KW-0812">Transmembrane</keyword>
<dbReference type="InterPro" id="IPR052770">
    <property type="entry name" value="Cobalt_transport_CbiQ"/>
</dbReference>
<evidence type="ECO:0000256" key="2">
    <source>
        <dbReference type="ARBA" id="ARBA00022475"/>
    </source>
</evidence>
<dbReference type="PANTHER" id="PTHR43723">
    <property type="entry name" value="COBALT TRANSPORT PROTEIN CBIQ"/>
    <property type="match status" value="1"/>
</dbReference>
<evidence type="ECO:0000256" key="6">
    <source>
        <dbReference type="SAM" id="Phobius"/>
    </source>
</evidence>
<dbReference type="InterPro" id="IPR003339">
    <property type="entry name" value="ABC/ECF_trnsptr_transmembrane"/>
</dbReference>
<dbReference type="HOGENOM" id="CLU_056469_5_0_2"/>
<feature type="transmembrane region" description="Helical" evidence="6">
    <location>
        <begin position="24"/>
        <end position="53"/>
    </location>
</feature>
<dbReference type="Pfam" id="PF02361">
    <property type="entry name" value="CbiQ"/>
    <property type="match status" value="1"/>
</dbReference>
<feature type="transmembrane region" description="Helical" evidence="6">
    <location>
        <begin position="65"/>
        <end position="88"/>
    </location>
</feature>
<dbReference type="STRING" id="1301915.JH146_0039"/>
<dbReference type="PANTHER" id="PTHR43723:SF1">
    <property type="entry name" value="COBALT TRANSPORT PROTEIN CBIQ"/>
    <property type="match status" value="1"/>
</dbReference>
<sequence>MLQNTIDSIAFNNNLRNINPKLKVIFAILSLFICVASKSVIVPLIITIIMIYLTLFKAKVPKKIYLTLFFPVFGFGLFTLIFMAFWYGTTEMYSFKIFGFTIGFYKEGLDMGLLVFSRMLGGVASTLFLALTTPMTEIFYILRSLGLPSVVVDIAMMMYRYIFVLLDELIRMQNAQETRLGYKDLKTTYKSLGMLASNLFIRTWEKGEQLFITMSSRGYDGELRILGEIENPKLIYMIGIILFEIILVIISYLTMDFKPI</sequence>
<dbReference type="CDD" id="cd16914">
    <property type="entry name" value="EcfT"/>
    <property type="match status" value="1"/>
</dbReference>